<sequence>MRMYSYLTTSKGAGNCWLNGICSNFHISIATYLPREGPETGRLLLLQMFHLCIDTYLPREGTETPINKAIFLEPFV</sequence>
<evidence type="ECO:0000313" key="1">
    <source>
        <dbReference type="EMBL" id="ORO91641.1"/>
    </source>
</evidence>
<reference evidence="1 2" key="1">
    <citation type="journal article" date="2016" name="Eur. J. Clin. Microbiol. Infect. Dis.">
        <title>Whole genome sequencing as a tool for phylogenetic analysis of clinical strains of Mitis group streptococci.</title>
        <authorList>
            <person name="Rasmussen L.H."/>
            <person name="Dargis R."/>
            <person name="Hojholt K."/>
            <person name="Christensen J.J."/>
            <person name="Skovgaard O."/>
            <person name="Justesen U.S."/>
            <person name="Rosenvinge F.S."/>
            <person name="Moser C."/>
            <person name="Lukjancenko O."/>
            <person name="Rasmussen S."/>
            <person name="Nielsen X.C."/>
        </authorList>
    </citation>
    <scope>NUCLEOTIDE SEQUENCE [LARGE SCALE GENOMIC DNA]</scope>
    <source>
        <strain evidence="1 2">RH_50275_09</strain>
    </source>
</reference>
<dbReference type="Proteomes" id="UP000193929">
    <property type="component" value="Unassembled WGS sequence"/>
</dbReference>
<organism evidence="1 2">
    <name type="scientific">Streptococcus mitis</name>
    <dbReference type="NCBI Taxonomy" id="28037"/>
    <lineage>
        <taxon>Bacteria</taxon>
        <taxon>Bacillati</taxon>
        <taxon>Bacillota</taxon>
        <taxon>Bacilli</taxon>
        <taxon>Lactobacillales</taxon>
        <taxon>Streptococcaceae</taxon>
        <taxon>Streptococcus</taxon>
        <taxon>Streptococcus mitis group</taxon>
    </lineage>
</organism>
<protein>
    <submittedName>
        <fullName evidence="1">Uncharacterized protein</fullName>
    </submittedName>
</protein>
<evidence type="ECO:0000313" key="2">
    <source>
        <dbReference type="Proteomes" id="UP000193929"/>
    </source>
</evidence>
<proteinExistence type="predicted"/>
<dbReference type="EMBL" id="NCVF01000026">
    <property type="protein sequence ID" value="ORO91641.1"/>
    <property type="molecule type" value="Genomic_DNA"/>
</dbReference>
<name>A0A1X1JXB2_STRMT</name>
<gene>
    <name evidence="1" type="ORF">B7700_09375</name>
</gene>
<comment type="caution">
    <text evidence="1">The sequence shown here is derived from an EMBL/GenBank/DDBJ whole genome shotgun (WGS) entry which is preliminary data.</text>
</comment>
<accession>A0A1X1JXB2</accession>
<dbReference type="AlphaFoldDB" id="A0A1X1JXB2"/>